<dbReference type="Proteomes" id="UP000001940">
    <property type="component" value="Chromosome IV"/>
</dbReference>
<keyword evidence="8" id="KW-1185">Reference proteome</keyword>
<comment type="subcellular location">
    <subcellularLocation>
        <location evidence="1">Membrane</location>
    </subcellularLocation>
</comment>
<reference evidence="7 8" key="1">
    <citation type="journal article" date="1998" name="Science">
        <title>Genome sequence of the nematode C. elegans: a platform for investigating biology.</title>
        <authorList>
            <consortium name="The C. elegans sequencing consortium"/>
            <person name="Sulson J.E."/>
            <person name="Waterston R."/>
        </authorList>
    </citation>
    <scope>NUCLEOTIDE SEQUENCE [LARGE SCALE GENOMIC DNA]</scope>
    <source>
        <strain evidence="7 8">Bristol N2</strain>
    </source>
</reference>
<dbReference type="GO" id="GO:0005886">
    <property type="term" value="C:plasma membrane"/>
    <property type="evidence" value="ECO:0000318"/>
    <property type="project" value="GO_Central"/>
</dbReference>
<dbReference type="HOGENOM" id="CLU_592172_0_0_1"/>
<dbReference type="GO" id="GO:0008188">
    <property type="term" value="F:neuropeptide receptor activity"/>
    <property type="evidence" value="ECO:0000318"/>
    <property type="project" value="GO_Central"/>
</dbReference>
<dbReference type="SUPFAM" id="SSF81321">
    <property type="entry name" value="Family A G protein-coupled receptor-like"/>
    <property type="match status" value="1"/>
</dbReference>
<evidence type="ECO:0000313" key="8">
    <source>
        <dbReference type="Proteomes" id="UP000001940"/>
    </source>
</evidence>
<proteinExistence type="predicted"/>
<dbReference type="AGR" id="WB:WBGene00011371"/>
<dbReference type="PhylomeDB" id="O45728"/>
<dbReference type="RefSeq" id="NP_503104.2">
    <property type="nucleotide sequence ID" value="NM_070703.2"/>
</dbReference>
<dbReference type="CDD" id="cd14978">
    <property type="entry name" value="7tmA_FMRFamide_R-like"/>
    <property type="match status" value="1"/>
</dbReference>
<dbReference type="Gene3D" id="1.20.1070.10">
    <property type="entry name" value="Rhodopsin 7-helix transmembrane proteins"/>
    <property type="match status" value="1"/>
</dbReference>
<dbReference type="SMR" id="O45728"/>
<evidence type="ECO:0000313" key="9">
    <source>
        <dbReference type="WormBase" id="T02D1.4"/>
    </source>
</evidence>
<dbReference type="GeneID" id="187984"/>
<keyword evidence="4 5" id="KW-0472">Membrane</keyword>
<name>O45728_CAEEL</name>
<gene>
    <name evidence="7" type="ORF">CELE_T02D1.4</name>
    <name evidence="7 9" type="ORF">T02D1.4</name>
</gene>
<dbReference type="WormBase" id="T02D1.4">
    <property type="protein sequence ID" value="CE40469"/>
    <property type="gene ID" value="WBGene00011371"/>
</dbReference>
<evidence type="ECO:0000256" key="5">
    <source>
        <dbReference type="SAM" id="Phobius"/>
    </source>
</evidence>
<dbReference type="PaxDb" id="6239-T02D1.4"/>
<dbReference type="InterPro" id="IPR017452">
    <property type="entry name" value="GPCR_Rhodpsn_7TM"/>
</dbReference>
<evidence type="ECO:0000259" key="6">
    <source>
        <dbReference type="PROSITE" id="PS50262"/>
    </source>
</evidence>
<evidence type="ECO:0000256" key="3">
    <source>
        <dbReference type="ARBA" id="ARBA00022989"/>
    </source>
</evidence>
<dbReference type="KEGG" id="cel:CELE_T02D1.4"/>
<dbReference type="OrthoDB" id="5827614at2759"/>
<dbReference type="FunCoup" id="O45728">
    <property type="interactions" value="10"/>
</dbReference>
<feature type="transmembrane region" description="Helical" evidence="5">
    <location>
        <begin position="208"/>
        <end position="227"/>
    </location>
</feature>
<accession>O45728</accession>
<dbReference type="OMA" id="RCVTRIT"/>
<dbReference type="PIR" id="T24355">
    <property type="entry name" value="T24355"/>
</dbReference>
<protein>
    <submittedName>
        <fullName evidence="7">G-protein coupled receptors family 1 profile domain-containing protein</fullName>
    </submittedName>
</protein>
<dbReference type="Bgee" id="WBGene00011371">
    <property type="expression patterns" value="Expressed in larva and 3 other cell types or tissues"/>
</dbReference>
<evidence type="ECO:0000256" key="1">
    <source>
        <dbReference type="ARBA" id="ARBA00004370"/>
    </source>
</evidence>
<feature type="transmembrane region" description="Helical" evidence="5">
    <location>
        <begin position="346"/>
        <end position="369"/>
    </location>
</feature>
<keyword evidence="3 5" id="KW-1133">Transmembrane helix</keyword>
<dbReference type="CTD" id="187984"/>
<organism evidence="7 8">
    <name type="scientific">Caenorhabditis elegans</name>
    <dbReference type="NCBI Taxonomy" id="6239"/>
    <lineage>
        <taxon>Eukaryota</taxon>
        <taxon>Metazoa</taxon>
        <taxon>Ecdysozoa</taxon>
        <taxon>Nematoda</taxon>
        <taxon>Chromadorea</taxon>
        <taxon>Rhabditida</taxon>
        <taxon>Rhabditina</taxon>
        <taxon>Rhabditomorpha</taxon>
        <taxon>Rhabditoidea</taxon>
        <taxon>Rhabditidae</taxon>
        <taxon>Peloderinae</taxon>
        <taxon>Caenorhabditis</taxon>
    </lineage>
</organism>
<dbReference type="AlphaFoldDB" id="O45728"/>
<dbReference type="UCSC" id="T02D1.4">
    <property type="organism name" value="c. elegans"/>
</dbReference>
<sequence>MNSSVYNDTDADDPPPSIIAPILSLDPITRLMFHVATVSINSSSTSISSQEEATDDPLTEMLDRFSRIQQEECDRIANLCENRQLYTWLVGYGFIFVFLLALFGNVVNLLIYNSDHIKYYIAIRMLCTRLLMNSLTLICMLPQALRIVSAWDSDSHINEIYWVYYPYQIYFVNLFGFCAMWLTVLMTAECYLHVFFPSHSKSLCTKRNLSRSYFIILVVGALLALMYKFNRSVTLSTHCNRVIPTIHASEDFVMICLEKIHTFANLLFAIVVPMGLLLFMAASILWKLVLKRSDFVSHFTAEKRCVTRITLITTGLQLIAELPPIPVFLYATIFGPAVTNEPAICVWNTIAVFLGLCNVSLSFFVYLVFSDKFREMVKTRLCELIPCISSPRSLVHYSNESTDPKLRTNLLAREQVHIKQPETESSVCTETYLLNEKSSTNDDSFL</sequence>
<evidence type="ECO:0000313" key="7">
    <source>
        <dbReference type="EMBL" id="CAB05907.2"/>
    </source>
</evidence>
<keyword evidence="7" id="KW-0675">Receptor</keyword>
<keyword evidence="2 5" id="KW-0812">Transmembrane</keyword>
<feature type="transmembrane region" description="Helical" evidence="5">
    <location>
        <begin position="311"/>
        <end position="334"/>
    </location>
</feature>
<dbReference type="EMBL" id="BX284604">
    <property type="protein sequence ID" value="CAB05907.2"/>
    <property type="molecule type" value="Genomic_DNA"/>
</dbReference>
<feature type="domain" description="G-protein coupled receptors family 1 profile" evidence="6">
    <location>
        <begin position="104"/>
        <end position="366"/>
    </location>
</feature>
<feature type="transmembrane region" description="Helical" evidence="5">
    <location>
        <begin position="85"/>
        <end position="110"/>
    </location>
</feature>
<dbReference type="eggNOG" id="ENOG502SKXJ">
    <property type="taxonomic scope" value="Eukaryota"/>
</dbReference>
<feature type="transmembrane region" description="Helical" evidence="5">
    <location>
        <begin position="267"/>
        <end position="290"/>
    </location>
</feature>
<dbReference type="InParanoid" id="O45728"/>
<feature type="transmembrane region" description="Helical" evidence="5">
    <location>
        <begin position="130"/>
        <end position="149"/>
    </location>
</feature>
<feature type="transmembrane region" description="Helical" evidence="5">
    <location>
        <begin position="169"/>
        <end position="196"/>
    </location>
</feature>
<evidence type="ECO:0000256" key="2">
    <source>
        <dbReference type="ARBA" id="ARBA00022692"/>
    </source>
</evidence>
<dbReference type="PROSITE" id="PS50262">
    <property type="entry name" value="G_PROTEIN_RECEP_F1_2"/>
    <property type="match status" value="1"/>
</dbReference>
<evidence type="ECO:0000256" key="4">
    <source>
        <dbReference type="ARBA" id="ARBA00023136"/>
    </source>
</evidence>
<dbReference type="GO" id="GO:0007218">
    <property type="term" value="P:neuropeptide signaling pathway"/>
    <property type="evidence" value="ECO:0000318"/>
    <property type="project" value="GO_Central"/>
</dbReference>